<dbReference type="STRING" id="4999.A0A1Y1U7L7"/>
<proteinExistence type="predicted"/>
<dbReference type="PANTHER" id="PTHR28002">
    <property type="entry name" value="MIOREX COMPLEX COMPONENT 11"/>
    <property type="match status" value="1"/>
</dbReference>
<dbReference type="RefSeq" id="XP_021867861.1">
    <property type="nucleotide sequence ID" value="XM_022018751.1"/>
</dbReference>
<dbReference type="InterPro" id="IPR018811">
    <property type="entry name" value="MRX11"/>
</dbReference>
<dbReference type="AlphaFoldDB" id="A0A1Y1U7L7"/>
<feature type="compositionally biased region" description="Polar residues" evidence="1">
    <location>
        <begin position="51"/>
        <end position="65"/>
    </location>
</feature>
<comment type="caution">
    <text evidence="2">The sequence shown here is derived from an EMBL/GenBank/DDBJ whole genome shotgun (WGS) entry which is preliminary data.</text>
</comment>
<dbReference type="Proteomes" id="UP000193218">
    <property type="component" value="Unassembled WGS sequence"/>
</dbReference>
<reference evidence="2 3" key="1">
    <citation type="submission" date="2017-03" db="EMBL/GenBank/DDBJ databases">
        <title>Widespread Adenine N6-methylation of Active Genes in Fungi.</title>
        <authorList>
            <consortium name="DOE Joint Genome Institute"/>
            <person name="Mondo S.J."/>
            <person name="Dannebaum R.O."/>
            <person name="Kuo R.C."/>
            <person name="Louie K.B."/>
            <person name="Bewick A.J."/>
            <person name="Labutti K."/>
            <person name="Haridas S."/>
            <person name="Kuo A."/>
            <person name="Salamov A."/>
            <person name="Ahrendt S.R."/>
            <person name="Lau R."/>
            <person name="Bowen B.P."/>
            <person name="Lipzen A."/>
            <person name="Sullivan W."/>
            <person name="Andreopoulos W.B."/>
            <person name="Clum A."/>
            <person name="Lindquist E."/>
            <person name="Daum C."/>
            <person name="Northen T.R."/>
            <person name="Ramamoorthy G."/>
            <person name="Schmitz R.J."/>
            <person name="Gryganskyi A."/>
            <person name="Culley D."/>
            <person name="Magnuson J."/>
            <person name="James T.Y."/>
            <person name="O'Malley M.A."/>
            <person name="Stajich J.E."/>
            <person name="Spatafora J.W."/>
            <person name="Visel A."/>
            <person name="Grigoriev I.V."/>
        </authorList>
    </citation>
    <scope>NUCLEOTIDE SEQUENCE [LARGE SCALE GENOMIC DNA]</scope>
    <source>
        <strain evidence="2 3">NRRL Y-17943</strain>
    </source>
</reference>
<organism evidence="2 3">
    <name type="scientific">Kockovaella imperatae</name>
    <dbReference type="NCBI Taxonomy" id="4999"/>
    <lineage>
        <taxon>Eukaryota</taxon>
        <taxon>Fungi</taxon>
        <taxon>Dikarya</taxon>
        <taxon>Basidiomycota</taxon>
        <taxon>Agaricomycotina</taxon>
        <taxon>Tremellomycetes</taxon>
        <taxon>Tremellales</taxon>
        <taxon>Cuniculitremaceae</taxon>
        <taxon>Kockovaella</taxon>
    </lineage>
</organism>
<evidence type="ECO:0000313" key="2">
    <source>
        <dbReference type="EMBL" id="ORX33534.1"/>
    </source>
</evidence>
<dbReference type="EMBL" id="NBSH01000020">
    <property type="protein sequence ID" value="ORX33534.1"/>
    <property type="molecule type" value="Genomic_DNA"/>
</dbReference>
<dbReference type="GeneID" id="33560560"/>
<sequence>MLLRGMAHAIAESSKQAASRHTYEPLFAVGLRRDAAIRAHSTTAKDPRSRAPSTHPKSPLTQDQVRSLRKDERTTSKIPIVDAAAVNSTPTSSSLLQRYLPRLHDLSQRTGTPLPSLAISFLILHELTAILPLFLFWWIFQALGLGAGIVGWLASVSQGQRPSGVEGKQGGGDPTWDWRKTVEKWMEEGSKRVEKVGKRYGILGYSKTSKETSKEDSKDPTPMPEDLSVVLDAGSPMVAEKVASAIAAYVAVKALLPLRIAASIGLAPAFARFALNPIQRLVQRVRGTTR</sequence>
<dbReference type="PANTHER" id="PTHR28002:SF1">
    <property type="entry name" value="MIOREX COMPLEX COMPONENT 11"/>
    <property type="match status" value="1"/>
</dbReference>
<dbReference type="GO" id="GO:0005739">
    <property type="term" value="C:mitochondrion"/>
    <property type="evidence" value="ECO:0007669"/>
    <property type="project" value="TreeGrafter"/>
</dbReference>
<feature type="region of interest" description="Disordered" evidence="1">
    <location>
        <begin position="41"/>
        <end position="72"/>
    </location>
</feature>
<protein>
    <submittedName>
        <fullName evidence="2">Uncharacterized protein</fullName>
    </submittedName>
</protein>
<evidence type="ECO:0000256" key="1">
    <source>
        <dbReference type="SAM" id="MobiDB-lite"/>
    </source>
</evidence>
<name>A0A1Y1U7L7_9TREE</name>
<gene>
    <name evidence="2" type="ORF">BD324DRAFT_654120</name>
</gene>
<dbReference type="InParanoid" id="A0A1Y1U7L7"/>
<dbReference type="OrthoDB" id="5580261at2759"/>
<evidence type="ECO:0000313" key="3">
    <source>
        <dbReference type="Proteomes" id="UP000193218"/>
    </source>
</evidence>
<keyword evidence="3" id="KW-1185">Reference proteome</keyword>
<accession>A0A1Y1U7L7</accession>
<dbReference type="Pfam" id="PF10306">
    <property type="entry name" value="FLILHELTA"/>
    <property type="match status" value="1"/>
</dbReference>